<feature type="transmembrane region" description="Helical" evidence="1">
    <location>
        <begin position="58"/>
        <end position="80"/>
    </location>
</feature>
<keyword evidence="1" id="KW-0472">Membrane</keyword>
<reference evidence="2 3" key="1">
    <citation type="submission" date="2022-06" db="EMBL/GenBank/DDBJ databases">
        <title>Thiomicrohabdus sp. nov, an obligately chemolithoautotrophic, sulfur-oxidizing bacterium isolated from beach of Guanyin Mountain. Amoy.</title>
        <authorList>
            <person name="Zhu H."/>
        </authorList>
    </citation>
    <scope>NUCLEOTIDE SEQUENCE [LARGE SCALE GENOMIC DNA]</scope>
    <source>
        <strain evidence="2 3">XGS-01</strain>
    </source>
</reference>
<keyword evidence="3" id="KW-1185">Reference proteome</keyword>
<protein>
    <submittedName>
        <fullName evidence="2">Uncharacterized protein</fullName>
    </submittedName>
</protein>
<keyword evidence="1" id="KW-0812">Transmembrane</keyword>
<dbReference type="Proteomes" id="UP001222275">
    <property type="component" value="Chromosome"/>
</dbReference>
<evidence type="ECO:0000313" key="3">
    <source>
        <dbReference type="Proteomes" id="UP001222275"/>
    </source>
</evidence>
<proteinExistence type="predicted"/>
<evidence type="ECO:0000313" key="2">
    <source>
        <dbReference type="EMBL" id="WEJ62076.1"/>
    </source>
</evidence>
<dbReference type="RefSeq" id="WP_275594333.1">
    <property type="nucleotide sequence ID" value="NZ_CP102381.1"/>
</dbReference>
<feature type="transmembrane region" description="Helical" evidence="1">
    <location>
        <begin position="32"/>
        <end position="52"/>
    </location>
</feature>
<sequence length="92" mass="10235">MKSFFTKIFAPILNIFENAEGEYTYSPSHRKILIIMGVLFFGISAVGLYFSLQINQMAGLLPVVLFSSIGFVCLIVALLGSDKAVSKIWRNK</sequence>
<gene>
    <name evidence="2" type="ORF">NR989_08625</name>
</gene>
<organism evidence="2 3">
    <name type="scientific">Thiomicrorhabdus lithotrophica</name>
    <dbReference type="NCBI Taxonomy" id="2949997"/>
    <lineage>
        <taxon>Bacteria</taxon>
        <taxon>Pseudomonadati</taxon>
        <taxon>Pseudomonadota</taxon>
        <taxon>Gammaproteobacteria</taxon>
        <taxon>Thiotrichales</taxon>
        <taxon>Piscirickettsiaceae</taxon>
        <taxon>Thiomicrorhabdus</taxon>
    </lineage>
</organism>
<dbReference type="EMBL" id="CP102381">
    <property type="protein sequence ID" value="WEJ62076.1"/>
    <property type="molecule type" value="Genomic_DNA"/>
</dbReference>
<name>A0ABY8C7X8_9GAMM</name>
<evidence type="ECO:0000256" key="1">
    <source>
        <dbReference type="SAM" id="Phobius"/>
    </source>
</evidence>
<accession>A0ABY8C7X8</accession>
<keyword evidence="1" id="KW-1133">Transmembrane helix</keyword>